<protein>
    <submittedName>
        <fullName evidence="1">Uncharacterized protein</fullName>
    </submittedName>
</protein>
<proteinExistence type="predicted"/>
<evidence type="ECO:0000313" key="1">
    <source>
        <dbReference type="EMBL" id="CAD8087382.1"/>
    </source>
</evidence>
<dbReference type="AlphaFoldDB" id="A0A8S1N5R5"/>
<dbReference type="EMBL" id="CAJJDN010000051">
    <property type="protein sequence ID" value="CAD8087382.1"/>
    <property type="molecule type" value="Genomic_DNA"/>
</dbReference>
<accession>A0A8S1N5R5</accession>
<reference evidence="1" key="1">
    <citation type="submission" date="2021-01" db="EMBL/GenBank/DDBJ databases">
        <authorList>
            <consortium name="Genoscope - CEA"/>
            <person name="William W."/>
        </authorList>
    </citation>
    <scope>NUCLEOTIDE SEQUENCE</scope>
</reference>
<keyword evidence="2" id="KW-1185">Reference proteome</keyword>
<sequence>MEEYLDIRTNSKKNLRNWIWNLEYLLLLELETRNNKRALQLTNYAYRQIFINRYQQNKNGMK</sequence>
<dbReference type="Proteomes" id="UP000692954">
    <property type="component" value="Unassembled WGS sequence"/>
</dbReference>
<name>A0A8S1N5R5_9CILI</name>
<evidence type="ECO:0000313" key="2">
    <source>
        <dbReference type="Proteomes" id="UP000692954"/>
    </source>
</evidence>
<organism evidence="1 2">
    <name type="scientific">Paramecium sonneborni</name>
    <dbReference type="NCBI Taxonomy" id="65129"/>
    <lineage>
        <taxon>Eukaryota</taxon>
        <taxon>Sar</taxon>
        <taxon>Alveolata</taxon>
        <taxon>Ciliophora</taxon>
        <taxon>Intramacronucleata</taxon>
        <taxon>Oligohymenophorea</taxon>
        <taxon>Peniculida</taxon>
        <taxon>Parameciidae</taxon>
        <taxon>Paramecium</taxon>
    </lineage>
</organism>
<gene>
    <name evidence="1" type="ORF">PSON_ATCC_30995.1.T0510153</name>
</gene>
<comment type="caution">
    <text evidence="1">The sequence shown here is derived from an EMBL/GenBank/DDBJ whole genome shotgun (WGS) entry which is preliminary data.</text>
</comment>